<accession>A0A3G1B473</accession>
<keyword evidence="2" id="KW-1185">Reference proteome</keyword>
<evidence type="ECO:0000313" key="2">
    <source>
        <dbReference type="Proteomes" id="UP000266745"/>
    </source>
</evidence>
<evidence type="ECO:0000313" key="1">
    <source>
        <dbReference type="EMBL" id="AJZ76573.1"/>
    </source>
</evidence>
<protein>
    <recommendedName>
        <fullName evidence="3">Intracellular proteinase inhibitor BsuPI domain-containing protein</fullName>
    </recommendedName>
</protein>
<proteinExistence type="predicted"/>
<dbReference type="EMBL" id="CP011097">
    <property type="protein sequence ID" value="AJZ76573.1"/>
    <property type="molecule type" value="Genomic_DNA"/>
</dbReference>
<dbReference type="Proteomes" id="UP000266745">
    <property type="component" value="Chromosome"/>
</dbReference>
<organism evidence="1 2">
    <name type="scientific">Candidatus Nitrosotenuis cloacae</name>
    <dbReference type="NCBI Taxonomy" id="1603555"/>
    <lineage>
        <taxon>Archaea</taxon>
        <taxon>Nitrososphaerota</taxon>
        <taxon>Candidatus Nitrosotenuis</taxon>
    </lineage>
</organism>
<dbReference type="AlphaFoldDB" id="A0A3G1B473"/>
<sequence length="130" mass="14115">MLKYAIFALFAITMIGMVYAQEGVKLGPHSGTKTIEVGKQVQITADLKNNQDFEQDFAYIVQVQNRDGITVSLAWITGTLSPAQSFSPSLSWTPTEAGEFEATIFVWESIDNPSALSPTLSLKIDAGQAV</sequence>
<dbReference type="Gene3D" id="2.60.40.10">
    <property type="entry name" value="Immunoglobulins"/>
    <property type="match status" value="1"/>
</dbReference>
<name>A0A3G1B473_9ARCH</name>
<evidence type="ECO:0008006" key="3">
    <source>
        <dbReference type="Google" id="ProtNLM"/>
    </source>
</evidence>
<dbReference type="InterPro" id="IPR013783">
    <property type="entry name" value="Ig-like_fold"/>
</dbReference>
<dbReference type="STRING" id="1603555.SU86_002335"/>
<gene>
    <name evidence="1" type="ORF">SU86_002335</name>
</gene>
<reference evidence="1 2" key="1">
    <citation type="journal article" date="2016" name="Sci. Rep.">
        <title>A novel ammonia-oxidizing archaeon from wastewater treatment plant: Its enrichment, physiological and genomic characteristics.</title>
        <authorList>
            <person name="Li Y."/>
            <person name="Ding K."/>
            <person name="Wen X."/>
            <person name="Zhang B."/>
            <person name="Shen B."/>
            <person name="Yang Y."/>
        </authorList>
    </citation>
    <scope>NUCLEOTIDE SEQUENCE [LARGE SCALE GENOMIC DNA]</scope>
    <source>
        <strain evidence="1 2">SAT1</strain>
    </source>
</reference>
<dbReference type="KEGG" id="tah:SU86_002335"/>